<organism evidence="1 2">
    <name type="scientific">Thalictrum thalictroides</name>
    <name type="common">Rue-anemone</name>
    <name type="synonym">Anemone thalictroides</name>
    <dbReference type="NCBI Taxonomy" id="46969"/>
    <lineage>
        <taxon>Eukaryota</taxon>
        <taxon>Viridiplantae</taxon>
        <taxon>Streptophyta</taxon>
        <taxon>Embryophyta</taxon>
        <taxon>Tracheophyta</taxon>
        <taxon>Spermatophyta</taxon>
        <taxon>Magnoliopsida</taxon>
        <taxon>Ranunculales</taxon>
        <taxon>Ranunculaceae</taxon>
        <taxon>Thalictroideae</taxon>
        <taxon>Thalictrum</taxon>
    </lineage>
</organism>
<accession>A0A7J6VVU2</accession>
<dbReference type="EMBL" id="JABWDY010026939">
    <property type="protein sequence ID" value="KAF5188290.1"/>
    <property type="molecule type" value="Genomic_DNA"/>
</dbReference>
<gene>
    <name evidence="1" type="ORF">FRX31_022124</name>
</gene>
<dbReference type="AlphaFoldDB" id="A0A7J6VVU2"/>
<comment type="caution">
    <text evidence="1">The sequence shown here is derived from an EMBL/GenBank/DDBJ whole genome shotgun (WGS) entry which is preliminary data.</text>
</comment>
<dbReference type="Proteomes" id="UP000554482">
    <property type="component" value="Unassembled WGS sequence"/>
</dbReference>
<protein>
    <submittedName>
        <fullName evidence="1">Uncharacterized protein</fullName>
    </submittedName>
</protein>
<reference evidence="1 2" key="1">
    <citation type="submission" date="2020-06" db="EMBL/GenBank/DDBJ databases">
        <title>Transcriptomic and genomic resources for Thalictrum thalictroides and T. hernandezii: Facilitating candidate gene discovery in an emerging model plant lineage.</title>
        <authorList>
            <person name="Arias T."/>
            <person name="Riano-Pachon D.M."/>
            <person name="Di Stilio V.S."/>
        </authorList>
    </citation>
    <scope>NUCLEOTIDE SEQUENCE [LARGE SCALE GENOMIC DNA]</scope>
    <source>
        <strain evidence="2">cv. WT478/WT964</strain>
        <tissue evidence="1">Leaves</tissue>
    </source>
</reference>
<sequence>MQHGWANLNPTVSKLPVSPQLTLYRLYSQSDAWADGRSCTISEKHSSTLLLRWNFIDDLKGLQLIKAFRQGRSSPPLLQGITREDMLKSYKL</sequence>
<evidence type="ECO:0000313" key="2">
    <source>
        <dbReference type="Proteomes" id="UP000554482"/>
    </source>
</evidence>
<proteinExistence type="predicted"/>
<evidence type="ECO:0000313" key="1">
    <source>
        <dbReference type="EMBL" id="KAF5188290.1"/>
    </source>
</evidence>
<keyword evidence="2" id="KW-1185">Reference proteome</keyword>
<name>A0A7J6VVU2_THATH</name>